<keyword evidence="1" id="KW-0472">Membrane</keyword>
<organism evidence="2 3">
    <name type="scientific">Flammeovirga pacifica</name>
    <dbReference type="NCBI Taxonomy" id="915059"/>
    <lineage>
        <taxon>Bacteria</taxon>
        <taxon>Pseudomonadati</taxon>
        <taxon>Bacteroidota</taxon>
        <taxon>Cytophagia</taxon>
        <taxon>Cytophagales</taxon>
        <taxon>Flammeovirgaceae</taxon>
        <taxon>Flammeovirga</taxon>
    </lineage>
</organism>
<keyword evidence="3" id="KW-1185">Reference proteome</keyword>
<evidence type="ECO:0008006" key="4">
    <source>
        <dbReference type="Google" id="ProtNLM"/>
    </source>
</evidence>
<dbReference type="Proteomes" id="UP000179797">
    <property type="component" value="Unassembled WGS sequence"/>
</dbReference>
<feature type="transmembrane region" description="Helical" evidence="1">
    <location>
        <begin position="6"/>
        <end position="22"/>
    </location>
</feature>
<evidence type="ECO:0000313" key="2">
    <source>
        <dbReference type="EMBL" id="OHX64511.1"/>
    </source>
</evidence>
<sequence length="473" mass="53804">MEVYMLLIYSLLIGWAIFSTYYSHRVWKKGLDRVVPYVFDSIPSVFTTIGVLGTFVGIYFGLRGFDVNDITGSIPSLLEGLKTAFTTSIFGIILSLFFGKVSQYTLHLAESKAPSTSTSEVGLLQEINKNIIESQKQNTENLELIAKSLSSDNDQSLSTHLVKLRTQFLDLKNEQNTQNKTLNEVLTALGGDKETSLLSQIKNLRLEQSEFAKKNTDNIKWIIDSMKENNELISRKFDEFSELLAKNNTEALVGVMKQATEDFNQQMSSIVEKLVQENFSELNNSVEKLNTWQQENKKMVSTLTEQFNQVTSNIESTSSSIKTITENTSKLTDKDSDLKKLIIDLQEVMINDTKFKEIATKLSSTADTMKENTTAFDETTEKLNNWVRNQMNFTDSVAKLLVRLEEIEKIKDINEVFWEGTKSQLTEGVHIISNANQQLANDVESINEEFYVRLNDTLQNLDTLIQRIITNYK</sequence>
<comment type="caution">
    <text evidence="2">The sequence shown here is derived from an EMBL/GenBank/DDBJ whole genome shotgun (WGS) entry which is preliminary data.</text>
</comment>
<dbReference type="EMBL" id="JRYR02000002">
    <property type="protein sequence ID" value="OHX64511.1"/>
    <property type="molecule type" value="Genomic_DNA"/>
</dbReference>
<name>A0A1S1YU22_FLAPC</name>
<feature type="transmembrane region" description="Helical" evidence="1">
    <location>
        <begin position="80"/>
        <end position="98"/>
    </location>
</feature>
<proteinExistence type="predicted"/>
<dbReference type="STRING" id="915059.NH26_23325"/>
<evidence type="ECO:0000256" key="1">
    <source>
        <dbReference type="SAM" id="Phobius"/>
    </source>
</evidence>
<reference evidence="2 3" key="1">
    <citation type="journal article" date="2012" name="Int. J. Syst. Evol. Microbiol.">
        <title>Flammeovirga pacifica sp. nov., isolated from deep-sea sediment.</title>
        <authorList>
            <person name="Xu H."/>
            <person name="Fu Y."/>
            <person name="Yang N."/>
            <person name="Ding Z."/>
            <person name="Lai Q."/>
            <person name="Zeng R."/>
        </authorList>
    </citation>
    <scope>NUCLEOTIDE SEQUENCE [LARGE SCALE GENOMIC DNA]</scope>
    <source>
        <strain evidence="3">DSM 24597 / LMG 26175 / WPAGA1</strain>
    </source>
</reference>
<keyword evidence="1" id="KW-1133">Transmembrane helix</keyword>
<accession>A0A1S1YU22</accession>
<feature type="transmembrane region" description="Helical" evidence="1">
    <location>
        <begin position="34"/>
        <end position="60"/>
    </location>
</feature>
<keyword evidence="1" id="KW-0812">Transmembrane</keyword>
<gene>
    <name evidence="2" type="ORF">NH26_23325</name>
</gene>
<dbReference type="AlphaFoldDB" id="A0A1S1YU22"/>
<protein>
    <recommendedName>
        <fullName evidence="4">MotA/TolQ/ExbB proton channel domain-containing protein</fullName>
    </recommendedName>
</protein>
<evidence type="ECO:0000313" key="3">
    <source>
        <dbReference type="Proteomes" id="UP000179797"/>
    </source>
</evidence>